<evidence type="ECO:0008006" key="3">
    <source>
        <dbReference type="Google" id="ProtNLM"/>
    </source>
</evidence>
<protein>
    <recommendedName>
        <fullName evidence="3">Lipoprotein</fullName>
    </recommendedName>
</protein>
<sequence length="35" mass="3499">MGALVAAPPATAVLVADSEVVIRPGNLRCTPVGRP</sequence>
<gene>
    <name evidence="1" type="ORF">SAMN05443572_105333</name>
</gene>
<comment type="caution">
    <text evidence="1">The sequence shown here is derived from an EMBL/GenBank/DDBJ whole genome shotgun (WGS) entry which is preliminary data.</text>
</comment>
<reference evidence="1 2" key="1">
    <citation type="submission" date="2016-10" db="EMBL/GenBank/DDBJ databases">
        <authorList>
            <person name="Varghese N."/>
            <person name="Submissions S."/>
        </authorList>
    </citation>
    <scope>NUCLEOTIDE SEQUENCE [LARGE SCALE GENOMIC DNA]</scope>
    <source>
        <strain evidence="1 2">DSM 16525</strain>
    </source>
</reference>
<evidence type="ECO:0000313" key="1">
    <source>
        <dbReference type="EMBL" id="SEU15114.1"/>
    </source>
</evidence>
<evidence type="ECO:0000313" key="2">
    <source>
        <dbReference type="Proteomes" id="UP000183760"/>
    </source>
</evidence>
<name>A0ABY1CK92_MYXFU</name>
<accession>A0ABY1CK92</accession>
<dbReference type="Proteomes" id="UP000183760">
    <property type="component" value="Unassembled WGS sequence"/>
</dbReference>
<proteinExistence type="predicted"/>
<keyword evidence="2" id="KW-1185">Reference proteome</keyword>
<organism evidence="1 2">
    <name type="scientific">Myxococcus fulvus</name>
    <dbReference type="NCBI Taxonomy" id="33"/>
    <lineage>
        <taxon>Bacteria</taxon>
        <taxon>Pseudomonadati</taxon>
        <taxon>Myxococcota</taxon>
        <taxon>Myxococcia</taxon>
        <taxon>Myxococcales</taxon>
        <taxon>Cystobacterineae</taxon>
        <taxon>Myxococcaceae</taxon>
        <taxon>Myxococcus</taxon>
    </lineage>
</organism>
<dbReference type="EMBL" id="FOIB01000005">
    <property type="protein sequence ID" value="SEU15114.1"/>
    <property type="molecule type" value="Genomic_DNA"/>
</dbReference>